<evidence type="ECO:0000313" key="3">
    <source>
        <dbReference type="EMBL" id="CAI4010883.1"/>
    </source>
</evidence>
<dbReference type="InterPro" id="IPR050870">
    <property type="entry name" value="FAST_kinase"/>
</dbReference>
<keyword evidence="4" id="KW-0418">Kinase</keyword>
<evidence type="ECO:0000256" key="1">
    <source>
        <dbReference type="SAM" id="MobiDB-lite"/>
    </source>
</evidence>
<sequence length="808" mass="87172">MVFAIRNVLGTTGFPRDFRPCSAVLRLNVVEATEVQPQSVSNAPVVWSLATLRIVHRPLLQVISLVCVSNMAQFKSFELSTTLWALAKLGSMEDSAPVEKAVFYAAATHIHNNVNDFGFRCLATTAWAFATAKQRHARLFRSMAAAMLPAAAGANCQEMANTAWAFGTADFHDDALFQELAEQAIHRLEEFKPQEISNMLWGFATNSFFHEGFYARAGMVAQNMELQSQHLANILWAFARVRPKHPLTQQTVLALLPVCTRQLATFKPQEVSSTLLATAKAVGSGDEMTPLAPTLENFRQEVLDFFHACLPWVVARLRDFSEQSLANSVSAYAMVPVRGSETLVECAGQEVSKRLKDLDVNALVHLLKGFSLFPTSNSSVKIVKVLADIIATQLDKVRAQEMQSLGRLLNRGAAQRELDFEEIQKRLVSLAQNVRQQNGDSSLRWRSGEEGKGANAGGSGSGANAGLKKKGAAIAQQQAQLPQVSGLSGVNPVTQMPQVSLPVQGGTQKRQGGTSVEASNLAEMQAQLAMDMFPQGRRAPMNRLLRVPQHHHSAARGRMGHEDDFLHQHPLCPISESGMMAAMAGCNSWEGALQPGGCQGGDYQATPLLGNTGATAPLPGPGFMMDGASTSATMGTAPALGAMHPAYPSLQIPSTSFPGLQDPMMMMPATSLVPAAQVHESMMSMPKPPAHARNNWETSHKLFVKNSFLHVEDSDEEEDDWNCDGTSSHRSSSMPSRISRDKEDRLYNRLPPAEMLELLYSLRNKPAAPAHGGGGAEGPSVSPILSVIAEGQGATSSTQSAAPYSGST</sequence>
<dbReference type="GO" id="GO:0016301">
    <property type="term" value="F:kinase activity"/>
    <property type="evidence" value="ECO:0007669"/>
    <property type="project" value="UniProtKB-KW"/>
</dbReference>
<dbReference type="GO" id="GO:0035770">
    <property type="term" value="C:ribonucleoprotein granule"/>
    <property type="evidence" value="ECO:0007669"/>
    <property type="project" value="TreeGrafter"/>
</dbReference>
<feature type="domain" description="RNA-editing substrate-binding complex 6 protein" evidence="2">
    <location>
        <begin position="43"/>
        <end position="244"/>
    </location>
</feature>
<feature type="compositionally biased region" description="Gly residues" evidence="1">
    <location>
        <begin position="454"/>
        <end position="463"/>
    </location>
</feature>
<dbReference type="GO" id="GO:0044528">
    <property type="term" value="P:regulation of mitochondrial mRNA stability"/>
    <property type="evidence" value="ECO:0007669"/>
    <property type="project" value="TreeGrafter"/>
</dbReference>
<feature type="region of interest" description="Disordered" evidence="1">
    <location>
        <begin position="713"/>
        <end position="746"/>
    </location>
</feature>
<gene>
    <name evidence="3" type="ORF">C1SCF055_LOCUS36104</name>
</gene>
<dbReference type="EMBL" id="CAMXCT030004957">
    <property type="protein sequence ID" value="CAL4798195.1"/>
    <property type="molecule type" value="Genomic_DNA"/>
</dbReference>
<reference evidence="4 5" key="2">
    <citation type="submission" date="2024-05" db="EMBL/GenBank/DDBJ databases">
        <authorList>
            <person name="Chen Y."/>
            <person name="Shah S."/>
            <person name="Dougan E. K."/>
            <person name="Thang M."/>
            <person name="Chan C."/>
        </authorList>
    </citation>
    <scope>NUCLEOTIDE SEQUENCE [LARGE SCALE GENOMIC DNA]</scope>
</reference>
<dbReference type="GO" id="GO:0003723">
    <property type="term" value="F:RNA binding"/>
    <property type="evidence" value="ECO:0007669"/>
    <property type="project" value="TreeGrafter"/>
</dbReference>
<feature type="compositionally biased region" description="Low complexity" evidence="1">
    <location>
        <begin position="728"/>
        <end position="737"/>
    </location>
</feature>
<dbReference type="EMBL" id="CAMXCT020004957">
    <property type="protein sequence ID" value="CAL1164258.1"/>
    <property type="molecule type" value="Genomic_DNA"/>
</dbReference>
<dbReference type="PANTHER" id="PTHR21228">
    <property type="entry name" value="FAST LEU-RICH DOMAIN-CONTAINING"/>
    <property type="match status" value="1"/>
</dbReference>
<dbReference type="Pfam" id="PF26188">
    <property type="entry name" value="RESC6"/>
    <property type="match status" value="1"/>
</dbReference>
<feature type="region of interest" description="Disordered" evidence="1">
    <location>
        <begin position="765"/>
        <end position="808"/>
    </location>
</feature>
<protein>
    <submittedName>
        <fullName evidence="4">FAST kinase leucine-rich domain-containing protein</fullName>
    </submittedName>
</protein>
<accession>A0A9P1DIP7</accession>
<dbReference type="GO" id="GO:0000963">
    <property type="term" value="P:mitochondrial RNA processing"/>
    <property type="evidence" value="ECO:0007669"/>
    <property type="project" value="TreeGrafter"/>
</dbReference>
<evidence type="ECO:0000259" key="2">
    <source>
        <dbReference type="Pfam" id="PF26188"/>
    </source>
</evidence>
<dbReference type="PANTHER" id="PTHR21228:SF40">
    <property type="entry name" value="LD45607P"/>
    <property type="match status" value="1"/>
</dbReference>
<evidence type="ECO:0000313" key="5">
    <source>
        <dbReference type="Proteomes" id="UP001152797"/>
    </source>
</evidence>
<organism evidence="3">
    <name type="scientific">Cladocopium goreaui</name>
    <dbReference type="NCBI Taxonomy" id="2562237"/>
    <lineage>
        <taxon>Eukaryota</taxon>
        <taxon>Sar</taxon>
        <taxon>Alveolata</taxon>
        <taxon>Dinophyceae</taxon>
        <taxon>Suessiales</taxon>
        <taxon>Symbiodiniaceae</taxon>
        <taxon>Cladocopium</taxon>
    </lineage>
</organism>
<dbReference type="InterPro" id="IPR058917">
    <property type="entry name" value="RESC6_dom"/>
</dbReference>
<dbReference type="EMBL" id="CAMXCT010004957">
    <property type="protein sequence ID" value="CAI4010883.1"/>
    <property type="molecule type" value="Genomic_DNA"/>
</dbReference>
<name>A0A9P1DIP7_9DINO</name>
<feature type="compositionally biased region" description="Acidic residues" evidence="1">
    <location>
        <begin position="713"/>
        <end position="722"/>
    </location>
</feature>
<dbReference type="Proteomes" id="UP001152797">
    <property type="component" value="Unassembled WGS sequence"/>
</dbReference>
<reference evidence="3" key="1">
    <citation type="submission" date="2022-10" db="EMBL/GenBank/DDBJ databases">
        <authorList>
            <person name="Chen Y."/>
            <person name="Dougan E. K."/>
            <person name="Chan C."/>
            <person name="Rhodes N."/>
            <person name="Thang M."/>
        </authorList>
    </citation>
    <scope>NUCLEOTIDE SEQUENCE</scope>
</reference>
<feature type="compositionally biased region" description="Polar residues" evidence="1">
    <location>
        <begin position="793"/>
        <end position="808"/>
    </location>
</feature>
<keyword evidence="5" id="KW-1185">Reference proteome</keyword>
<comment type="caution">
    <text evidence="3">The sequence shown here is derived from an EMBL/GenBank/DDBJ whole genome shotgun (WGS) entry which is preliminary data.</text>
</comment>
<keyword evidence="4" id="KW-0808">Transferase</keyword>
<dbReference type="AlphaFoldDB" id="A0A9P1DIP7"/>
<evidence type="ECO:0000313" key="4">
    <source>
        <dbReference type="EMBL" id="CAL4798195.1"/>
    </source>
</evidence>
<feature type="region of interest" description="Disordered" evidence="1">
    <location>
        <begin position="438"/>
        <end position="466"/>
    </location>
</feature>
<dbReference type="GO" id="GO:0005759">
    <property type="term" value="C:mitochondrial matrix"/>
    <property type="evidence" value="ECO:0007669"/>
    <property type="project" value="TreeGrafter"/>
</dbReference>
<proteinExistence type="predicted"/>
<dbReference type="OrthoDB" id="385235at2759"/>